<proteinExistence type="predicted"/>
<organism evidence="2 3">
    <name type="scientific">Hymenobacter endophyticus</name>
    <dbReference type="NCBI Taxonomy" id="3076335"/>
    <lineage>
        <taxon>Bacteria</taxon>
        <taxon>Pseudomonadati</taxon>
        <taxon>Bacteroidota</taxon>
        <taxon>Cytophagia</taxon>
        <taxon>Cytophagales</taxon>
        <taxon>Hymenobacteraceae</taxon>
        <taxon>Hymenobacter</taxon>
    </lineage>
</organism>
<feature type="chain" id="PRO_5046746742" evidence="1">
    <location>
        <begin position="27"/>
        <end position="247"/>
    </location>
</feature>
<protein>
    <submittedName>
        <fullName evidence="2">Uncharacterized protein</fullName>
    </submittedName>
</protein>
<evidence type="ECO:0000256" key="1">
    <source>
        <dbReference type="SAM" id="SignalP"/>
    </source>
</evidence>
<comment type="caution">
    <text evidence="2">The sequence shown here is derived from an EMBL/GenBank/DDBJ whole genome shotgun (WGS) entry which is preliminary data.</text>
</comment>
<keyword evidence="1" id="KW-0732">Signal</keyword>
<dbReference type="EMBL" id="JAWDJT010000003">
    <property type="protein sequence ID" value="MDU0370266.1"/>
    <property type="molecule type" value="Genomic_DNA"/>
</dbReference>
<sequence>MVHYRSVLYFCLIVIGRLLFTSTALAQAPARKPPTANEVKWAVEYLASLTGEGDDGRAEGVARKVVAYLKTHKLSTAEATKLGLTLGPAAQDAAQLRVGSFSHDSGGTRGTVDNVVVQWQNARGELFAYHLPVECAFTELYPLRAAGRNMYLLLGNEKGSGICLGYTAYVLELKGNYLILDNQVFSVEDHSRKNELTICNVAMTFDTGRQVLSLEADGGPERADVYSDEPFTPCKLAFRQGRFVRLP</sequence>
<dbReference type="Proteomes" id="UP001250698">
    <property type="component" value="Unassembled WGS sequence"/>
</dbReference>
<evidence type="ECO:0000313" key="2">
    <source>
        <dbReference type="EMBL" id="MDU0370266.1"/>
    </source>
</evidence>
<name>A0ABU3TFW7_9BACT</name>
<feature type="signal peptide" evidence="1">
    <location>
        <begin position="1"/>
        <end position="26"/>
    </location>
</feature>
<keyword evidence="3" id="KW-1185">Reference proteome</keyword>
<evidence type="ECO:0000313" key="3">
    <source>
        <dbReference type="Proteomes" id="UP001250698"/>
    </source>
</evidence>
<dbReference type="RefSeq" id="WP_315997745.1">
    <property type="nucleotide sequence ID" value="NZ_JAWDJT010000003.1"/>
</dbReference>
<accession>A0ABU3TFW7</accession>
<gene>
    <name evidence="2" type="ORF">ROI90_07670</name>
</gene>
<reference evidence="2 3" key="1">
    <citation type="submission" date="2023-10" db="EMBL/GenBank/DDBJ databases">
        <title>Hymenobacter endophyticus sp. nov., an isolate from the leaf tissues of wheat.</title>
        <authorList>
            <person name="Dai Y."/>
        </authorList>
    </citation>
    <scope>NUCLEOTIDE SEQUENCE [LARGE SCALE GENOMIC DNA]</scope>
    <source>
        <strain evidence="2 3">ZK17L-C2</strain>
    </source>
</reference>